<reference evidence="2 3" key="1">
    <citation type="submission" date="2024-01" db="EMBL/GenBank/DDBJ databases">
        <title>Genome assemblies of Stephania.</title>
        <authorList>
            <person name="Yang L."/>
        </authorList>
    </citation>
    <scope>NUCLEOTIDE SEQUENCE [LARGE SCALE GENOMIC DNA]</scope>
    <source>
        <strain evidence="2">QJT</strain>
        <tissue evidence="2">Leaf</tissue>
    </source>
</reference>
<organism evidence="2 3">
    <name type="scientific">Stephania japonica</name>
    <dbReference type="NCBI Taxonomy" id="461633"/>
    <lineage>
        <taxon>Eukaryota</taxon>
        <taxon>Viridiplantae</taxon>
        <taxon>Streptophyta</taxon>
        <taxon>Embryophyta</taxon>
        <taxon>Tracheophyta</taxon>
        <taxon>Spermatophyta</taxon>
        <taxon>Magnoliopsida</taxon>
        <taxon>Ranunculales</taxon>
        <taxon>Menispermaceae</taxon>
        <taxon>Menispermoideae</taxon>
        <taxon>Cissampelideae</taxon>
        <taxon>Stephania</taxon>
    </lineage>
</organism>
<dbReference type="Proteomes" id="UP001417504">
    <property type="component" value="Unassembled WGS sequence"/>
</dbReference>
<sequence>MIATLKNLNGMGELSRQPIFLSEETLTSKTVMLDELLTIDEYWSEPQETLEISLHEPTLTLHRMKRMKPRKKLKSFQKGWRNHKKRARKTNLWCW</sequence>
<feature type="compositionally biased region" description="Basic residues" evidence="1">
    <location>
        <begin position="74"/>
        <end position="89"/>
    </location>
</feature>
<evidence type="ECO:0000313" key="2">
    <source>
        <dbReference type="EMBL" id="KAK9090568.1"/>
    </source>
</evidence>
<name>A0AAP0HJ88_9MAGN</name>
<keyword evidence="3" id="KW-1185">Reference proteome</keyword>
<comment type="caution">
    <text evidence="2">The sequence shown here is derived from an EMBL/GenBank/DDBJ whole genome shotgun (WGS) entry which is preliminary data.</text>
</comment>
<dbReference type="EMBL" id="JBBNAE010000010">
    <property type="protein sequence ID" value="KAK9090568.1"/>
    <property type="molecule type" value="Genomic_DNA"/>
</dbReference>
<feature type="region of interest" description="Disordered" evidence="1">
    <location>
        <begin position="74"/>
        <end position="95"/>
    </location>
</feature>
<dbReference type="AlphaFoldDB" id="A0AAP0HJ88"/>
<proteinExistence type="predicted"/>
<evidence type="ECO:0000313" key="3">
    <source>
        <dbReference type="Proteomes" id="UP001417504"/>
    </source>
</evidence>
<gene>
    <name evidence="2" type="ORF">Sjap_023745</name>
</gene>
<accession>A0AAP0HJ88</accession>
<protein>
    <submittedName>
        <fullName evidence="2">Uncharacterized protein</fullName>
    </submittedName>
</protein>
<evidence type="ECO:0000256" key="1">
    <source>
        <dbReference type="SAM" id="MobiDB-lite"/>
    </source>
</evidence>